<dbReference type="AlphaFoldDB" id="V9DVN2"/>
<keyword evidence="3" id="KW-1185">Reference proteome</keyword>
<evidence type="ECO:0000313" key="2">
    <source>
        <dbReference type="EMBL" id="ETI30077.1"/>
    </source>
</evidence>
<proteinExistence type="predicted"/>
<feature type="compositionally biased region" description="Basic and acidic residues" evidence="1">
    <location>
        <begin position="46"/>
        <end position="59"/>
    </location>
</feature>
<evidence type="ECO:0000313" key="3">
    <source>
        <dbReference type="Proteomes" id="UP000018721"/>
    </source>
</evidence>
<feature type="compositionally biased region" description="Polar residues" evidence="1">
    <location>
        <begin position="18"/>
        <end position="32"/>
    </location>
</feature>
<dbReference type="HOGENOM" id="CLU_2965881_0_0_1"/>
<reference evidence="2 3" key="1">
    <citation type="submission" date="2013-11" db="EMBL/GenBank/DDBJ databases">
        <title>The Genome Sequence of Phytophthora parasitica P1569.</title>
        <authorList>
            <consortium name="The Broad Institute Genomics Platform"/>
            <person name="Russ C."/>
            <person name="Tyler B."/>
            <person name="Panabieres F."/>
            <person name="Shan W."/>
            <person name="Tripathy S."/>
            <person name="Grunwald N."/>
            <person name="Machado M."/>
            <person name="Johnson C.S."/>
            <person name="Arredondo F."/>
            <person name="Hong C."/>
            <person name="Coffey M."/>
            <person name="Young S.K."/>
            <person name="Zeng Q."/>
            <person name="Gargeya S."/>
            <person name="Fitzgerald M."/>
            <person name="Abouelleil A."/>
            <person name="Alvarado L."/>
            <person name="Chapman S.B."/>
            <person name="Gainer-Dewar J."/>
            <person name="Goldberg J."/>
            <person name="Griggs A."/>
            <person name="Gujja S."/>
            <person name="Hansen M."/>
            <person name="Howarth C."/>
            <person name="Imamovic A."/>
            <person name="Ireland A."/>
            <person name="Larimer J."/>
            <person name="McCowan C."/>
            <person name="Murphy C."/>
            <person name="Pearson M."/>
            <person name="Poon T.W."/>
            <person name="Priest M."/>
            <person name="Roberts A."/>
            <person name="Saif S."/>
            <person name="Shea T."/>
            <person name="Sykes S."/>
            <person name="Wortman J."/>
            <person name="Nusbaum C."/>
            <person name="Birren B."/>
        </authorList>
    </citation>
    <scope>NUCLEOTIDE SEQUENCE [LARGE SCALE GENOMIC DNA]</scope>
    <source>
        <strain evidence="2 3">P1569</strain>
    </source>
</reference>
<comment type="caution">
    <text evidence="2">The sequence shown here is derived from an EMBL/GenBank/DDBJ whole genome shotgun (WGS) entry which is preliminary data.</text>
</comment>
<evidence type="ECO:0000256" key="1">
    <source>
        <dbReference type="SAM" id="MobiDB-lite"/>
    </source>
</evidence>
<protein>
    <submittedName>
        <fullName evidence="2">Uncharacterized protein</fullName>
    </submittedName>
</protein>
<gene>
    <name evidence="2" type="ORF">F443_22804</name>
</gene>
<name>V9DVN2_PHYNI</name>
<dbReference type="EMBL" id="ANIZ01004462">
    <property type="protein sequence ID" value="ETI30077.1"/>
    <property type="molecule type" value="Genomic_DNA"/>
</dbReference>
<sequence>MDVNRGTRARSSWLVGEGTQTTQRLGNGTAETRSILDTKVGGGSELKNDEYRTDGGRRR</sequence>
<feature type="region of interest" description="Disordered" evidence="1">
    <location>
        <begin position="1"/>
        <end position="59"/>
    </location>
</feature>
<organism evidence="2 3">
    <name type="scientific">Phytophthora nicotianae P1569</name>
    <dbReference type="NCBI Taxonomy" id="1317065"/>
    <lineage>
        <taxon>Eukaryota</taxon>
        <taxon>Sar</taxon>
        <taxon>Stramenopiles</taxon>
        <taxon>Oomycota</taxon>
        <taxon>Peronosporomycetes</taxon>
        <taxon>Peronosporales</taxon>
        <taxon>Peronosporaceae</taxon>
        <taxon>Phytophthora</taxon>
    </lineage>
</organism>
<dbReference type="Proteomes" id="UP000018721">
    <property type="component" value="Unassembled WGS sequence"/>
</dbReference>
<accession>V9DVN2</accession>